<keyword evidence="2" id="KW-0808">Transferase</keyword>
<dbReference type="HOGENOM" id="CLU_041844_3_2_1"/>
<dbReference type="Proteomes" id="UP000053342">
    <property type="component" value="Unassembled WGS sequence"/>
</dbReference>
<dbReference type="InterPro" id="IPR002123">
    <property type="entry name" value="Plipid/glycerol_acylTrfase"/>
</dbReference>
<dbReference type="GO" id="GO:0005783">
    <property type="term" value="C:endoplasmic reticulum"/>
    <property type="evidence" value="ECO:0007669"/>
    <property type="project" value="TreeGrafter"/>
</dbReference>
<protein>
    <recommendedName>
        <fullName evidence="6">Phospholipid/glycerol acyltransferase domain-containing protein</fullName>
    </recommendedName>
</protein>
<feature type="transmembrane region" description="Helical" evidence="5">
    <location>
        <begin position="396"/>
        <end position="417"/>
    </location>
</feature>
<dbReference type="CDD" id="cd07990">
    <property type="entry name" value="LPLAT_LCLAT1-like"/>
    <property type="match status" value="1"/>
</dbReference>
<dbReference type="PANTHER" id="PTHR10983:SF16">
    <property type="entry name" value="LYSOCARDIOLIPIN ACYLTRANSFERASE 1"/>
    <property type="match status" value="1"/>
</dbReference>
<reference evidence="7 8" key="1">
    <citation type="submission" date="2015-01" db="EMBL/GenBank/DDBJ databases">
        <title>The Genome Sequence of Exophiala oligosperma CBS72588.</title>
        <authorList>
            <consortium name="The Broad Institute Genomics Platform"/>
            <person name="Cuomo C."/>
            <person name="de Hoog S."/>
            <person name="Gorbushina A."/>
            <person name="Stielow B."/>
            <person name="Teixiera M."/>
            <person name="Abouelleil A."/>
            <person name="Chapman S.B."/>
            <person name="Priest M."/>
            <person name="Young S.K."/>
            <person name="Wortman J."/>
            <person name="Nusbaum C."/>
            <person name="Birren B."/>
        </authorList>
    </citation>
    <scope>NUCLEOTIDE SEQUENCE [LARGE SCALE GENOMIC DNA]</scope>
    <source>
        <strain evidence="7 8">CBS 72588</strain>
    </source>
</reference>
<dbReference type="VEuPathDB" id="FungiDB:PV06_01182"/>
<name>A0A0D2B8T5_9EURO</name>
<keyword evidence="5" id="KW-0472">Membrane</keyword>
<comment type="similarity">
    <text evidence="1">Belongs to the 1-acyl-sn-glycerol-3-phosphate acyltransferase family.</text>
</comment>
<feature type="transmembrane region" description="Helical" evidence="5">
    <location>
        <begin position="83"/>
        <end position="106"/>
    </location>
</feature>
<keyword evidence="5" id="KW-0812">Transmembrane</keyword>
<evidence type="ECO:0000256" key="5">
    <source>
        <dbReference type="SAM" id="Phobius"/>
    </source>
</evidence>
<dbReference type="InterPro" id="IPR032098">
    <property type="entry name" value="Acyltransf_C"/>
</dbReference>
<evidence type="ECO:0000313" key="7">
    <source>
        <dbReference type="EMBL" id="KIW48611.1"/>
    </source>
</evidence>
<dbReference type="GO" id="GO:0016746">
    <property type="term" value="F:acyltransferase activity"/>
    <property type="evidence" value="ECO:0007669"/>
    <property type="project" value="UniProtKB-KW"/>
</dbReference>
<dbReference type="Pfam" id="PF16076">
    <property type="entry name" value="Acyltransf_C"/>
    <property type="match status" value="1"/>
</dbReference>
<dbReference type="PANTHER" id="PTHR10983">
    <property type="entry name" value="1-ACYLGLYCEROL-3-PHOSPHATE ACYLTRANSFERASE-RELATED"/>
    <property type="match status" value="1"/>
</dbReference>
<feature type="compositionally biased region" description="Polar residues" evidence="4">
    <location>
        <begin position="1"/>
        <end position="26"/>
    </location>
</feature>
<dbReference type="GO" id="GO:0036149">
    <property type="term" value="P:phosphatidylinositol acyl-chain remodeling"/>
    <property type="evidence" value="ECO:0007669"/>
    <property type="project" value="TreeGrafter"/>
</dbReference>
<dbReference type="EMBL" id="KN847332">
    <property type="protein sequence ID" value="KIW48611.1"/>
    <property type="molecule type" value="Genomic_DNA"/>
</dbReference>
<keyword evidence="3" id="KW-0012">Acyltransferase</keyword>
<dbReference type="AlphaFoldDB" id="A0A0D2B8T5"/>
<keyword evidence="8" id="KW-1185">Reference proteome</keyword>
<keyword evidence="5" id="KW-1133">Transmembrane helix</keyword>
<sequence length="421" mass="48439">MADNTLRSRTTHSAVTNGPKDTTNGSPVAPKEEPHPAGEVKYGTFSQILRALLLLTWFNCGCVSINVTQFLGAPLYWWNKDYYYAYMALTKQSFGVVGIAGTRWFASTKVRVSWDKDLRGQFSKNKSGRLETSFPERLVYIANHQVYTEWLYLWWIAYTSRMHGHIFIILKESLKYVPVLGPGMMFYGFIFMARKWIQDKPRLQHRLEKLKTRHGGPMSGSQGLDPMWLLIFPEGTNLARNTKRKSREWAEKQAIPDMKHLLLPRSTGLFFCLQQLQGTVDWVYDCTIAYEGTPKGGFAPEYFTIRSTYLQGRPPKCVNMHWRRFAVSSIPLSDAKEFEAWLMERWREKDELLEQWYETGRFPADPDSADTGKGISKDGFIETEMTLNNWMEIGQIFVVLAAVALMVNVAVKAFGIFKVLK</sequence>
<feature type="transmembrane region" description="Helical" evidence="5">
    <location>
        <begin position="176"/>
        <end position="197"/>
    </location>
</feature>
<proteinExistence type="inferred from homology"/>
<evidence type="ECO:0000256" key="1">
    <source>
        <dbReference type="ARBA" id="ARBA00008655"/>
    </source>
</evidence>
<dbReference type="GeneID" id="27353256"/>
<dbReference type="OrthoDB" id="189226at2759"/>
<dbReference type="SUPFAM" id="SSF69593">
    <property type="entry name" value="Glycerol-3-phosphate (1)-acyltransferase"/>
    <property type="match status" value="1"/>
</dbReference>
<evidence type="ECO:0000256" key="2">
    <source>
        <dbReference type="ARBA" id="ARBA00022679"/>
    </source>
</evidence>
<organism evidence="7 8">
    <name type="scientific">Exophiala oligosperma</name>
    <dbReference type="NCBI Taxonomy" id="215243"/>
    <lineage>
        <taxon>Eukaryota</taxon>
        <taxon>Fungi</taxon>
        <taxon>Dikarya</taxon>
        <taxon>Ascomycota</taxon>
        <taxon>Pezizomycotina</taxon>
        <taxon>Eurotiomycetes</taxon>
        <taxon>Chaetothyriomycetidae</taxon>
        <taxon>Chaetothyriales</taxon>
        <taxon>Herpotrichiellaceae</taxon>
        <taxon>Exophiala</taxon>
    </lineage>
</organism>
<dbReference type="STRING" id="215243.A0A0D2B8T5"/>
<feature type="region of interest" description="Disordered" evidence="4">
    <location>
        <begin position="1"/>
        <end position="37"/>
    </location>
</feature>
<accession>A0A0D2B8T5</accession>
<evidence type="ECO:0000256" key="4">
    <source>
        <dbReference type="SAM" id="MobiDB-lite"/>
    </source>
</evidence>
<dbReference type="RefSeq" id="XP_016268827.1">
    <property type="nucleotide sequence ID" value="XM_016401774.1"/>
</dbReference>
<feature type="domain" description="Phospholipid/glycerol acyltransferase" evidence="6">
    <location>
        <begin position="138"/>
        <end position="270"/>
    </location>
</feature>
<gene>
    <name evidence="7" type="ORF">PV06_01182</name>
</gene>
<evidence type="ECO:0000313" key="8">
    <source>
        <dbReference type="Proteomes" id="UP000053342"/>
    </source>
</evidence>
<evidence type="ECO:0000256" key="3">
    <source>
        <dbReference type="ARBA" id="ARBA00023315"/>
    </source>
</evidence>
<dbReference type="Pfam" id="PF01553">
    <property type="entry name" value="Acyltransferase"/>
    <property type="match status" value="1"/>
</dbReference>
<dbReference type="SMART" id="SM00563">
    <property type="entry name" value="PlsC"/>
    <property type="match status" value="1"/>
</dbReference>
<evidence type="ECO:0000259" key="6">
    <source>
        <dbReference type="SMART" id="SM00563"/>
    </source>
</evidence>
<feature type="transmembrane region" description="Helical" evidence="5">
    <location>
        <begin position="51"/>
        <end position="77"/>
    </location>
</feature>